<dbReference type="GO" id="GO:0005886">
    <property type="term" value="C:plasma membrane"/>
    <property type="evidence" value="ECO:0007669"/>
    <property type="project" value="UniProtKB-SubCell"/>
</dbReference>
<evidence type="ECO:0000256" key="3">
    <source>
        <dbReference type="ARBA" id="ARBA00022475"/>
    </source>
</evidence>
<feature type="transmembrane region" description="Helical" evidence="7">
    <location>
        <begin position="12"/>
        <end position="31"/>
    </location>
</feature>
<reference evidence="9 10" key="1">
    <citation type="submission" date="2018-11" db="EMBL/GenBank/DDBJ databases">
        <authorList>
            <person name="Mardanov A.V."/>
            <person name="Ravin N.V."/>
            <person name="Dedysh S.N."/>
        </authorList>
    </citation>
    <scope>NUCLEOTIDE SEQUENCE [LARGE SCALE GENOMIC DNA]</scope>
    <source>
        <strain evidence="9 10">AF10</strain>
    </source>
</reference>
<evidence type="ECO:0000259" key="8">
    <source>
        <dbReference type="PROSITE" id="PS50928"/>
    </source>
</evidence>
<dbReference type="RefSeq" id="WP_128911526.1">
    <property type="nucleotide sequence ID" value="NZ_RDSM01000001.1"/>
</dbReference>
<dbReference type="EMBL" id="RDSM01000001">
    <property type="protein sequence ID" value="RXH57344.1"/>
    <property type="molecule type" value="Genomic_DNA"/>
</dbReference>
<feature type="transmembrane region" description="Helical" evidence="7">
    <location>
        <begin position="257"/>
        <end position="275"/>
    </location>
</feature>
<dbReference type="PROSITE" id="PS50928">
    <property type="entry name" value="ABC_TM1"/>
    <property type="match status" value="1"/>
</dbReference>
<reference evidence="10" key="2">
    <citation type="submission" date="2019-02" db="EMBL/GenBank/DDBJ databases">
        <title>Granulicella sibirica sp. nov., a psychrotolerant acidobacterium isolated from an organic soil layer in forested tundra, West Siberia.</title>
        <authorList>
            <person name="Oshkin I.Y."/>
            <person name="Kulichevskaya I.S."/>
            <person name="Rijpstra W.I.C."/>
            <person name="Sinninghe Damste J.S."/>
            <person name="Rakitin A.L."/>
            <person name="Ravin N.V."/>
            <person name="Dedysh S.N."/>
        </authorList>
    </citation>
    <scope>NUCLEOTIDE SEQUENCE [LARGE SCALE GENOMIC DNA]</scope>
    <source>
        <strain evidence="10">AF10</strain>
    </source>
</reference>
<organism evidence="9 10">
    <name type="scientific">Granulicella sibirica</name>
    <dbReference type="NCBI Taxonomy" id="2479048"/>
    <lineage>
        <taxon>Bacteria</taxon>
        <taxon>Pseudomonadati</taxon>
        <taxon>Acidobacteriota</taxon>
        <taxon>Terriglobia</taxon>
        <taxon>Terriglobales</taxon>
        <taxon>Acidobacteriaceae</taxon>
        <taxon>Granulicella</taxon>
    </lineage>
</organism>
<keyword evidence="10" id="KW-1185">Reference proteome</keyword>
<evidence type="ECO:0000256" key="4">
    <source>
        <dbReference type="ARBA" id="ARBA00022692"/>
    </source>
</evidence>
<dbReference type="Gene3D" id="1.10.3720.10">
    <property type="entry name" value="MetI-like"/>
    <property type="match status" value="1"/>
</dbReference>
<dbReference type="AlphaFoldDB" id="A0A4V1L5Y1"/>
<dbReference type="PANTHER" id="PTHR30465">
    <property type="entry name" value="INNER MEMBRANE ABC TRANSPORTER"/>
    <property type="match status" value="1"/>
</dbReference>
<keyword evidence="2 7" id="KW-0813">Transport</keyword>
<dbReference type="OrthoDB" id="118669at2"/>
<dbReference type="InterPro" id="IPR000515">
    <property type="entry name" value="MetI-like"/>
</dbReference>
<comment type="subcellular location">
    <subcellularLocation>
        <location evidence="1 7">Cell membrane</location>
        <topology evidence="1 7">Multi-pass membrane protein</topology>
    </subcellularLocation>
</comment>
<evidence type="ECO:0000313" key="10">
    <source>
        <dbReference type="Proteomes" id="UP000289437"/>
    </source>
</evidence>
<proteinExistence type="inferred from homology"/>
<evidence type="ECO:0000256" key="1">
    <source>
        <dbReference type="ARBA" id="ARBA00004651"/>
    </source>
</evidence>
<accession>A0A4V1L5Y1</accession>
<keyword evidence="4 7" id="KW-0812">Transmembrane</keyword>
<comment type="similarity">
    <text evidence="7">Belongs to the binding-protein-dependent transport system permease family.</text>
</comment>
<keyword evidence="6 7" id="KW-0472">Membrane</keyword>
<keyword evidence="5 7" id="KW-1133">Transmembrane helix</keyword>
<protein>
    <submittedName>
        <fullName evidence="9">Peptide ABC transporter, permease protein</fullName>
    </submittedName>
</protein>
<dbReference type="InterPro" id="IPR035906">
    <property type="entry name" value="MetI-like_sf"/>
</dbReference>
<evidence type="ECO:0000256" key="6">
    <source>
        <dbReference type="ARBA" id="ARBA00023136"/>
    </source>
</evidence>
<evidence type="ECO:0000256" key="5">
    <source>
        <dbReference type="ARBA" id="ARBA00022989"/>
    </source>
</evidence>
<keyword evidence="3" id="KW-1003">Cell membrane</keyword>
<gene>
    <name evidence="9" type="ORF">GRAN_0654</name>
</gene>
<name>A0A4V1L5Y1_9BACT</name>
<dbReference type="PANTHER" id="PTHR30465:SF0">
    <property type="entry name" value="OLIGOPEPTIDE TRANSPORT SYSTEM PERMEASE PROTEIN APPB"/>
    <property type="match status" value="1"/>
</dbReference>
<dbReference type="Pfam" id="PF00528">
    <property type="entry name" value="BPD_transp_1"/>
    <property type="match status" value="1"/>
</dbReference>
<feature type="transmembrane region" description="Helical" evidence="7">
    <location>
        <begin position="98"/>
        <end position="121"/>
    </location>
</feature>
<evidence type="ECO:0000256" key="7">
    <source>
        <dbReference type="RuleBase" id="RU363032"/>
    </source>
</evidence>
<feature type="domain" description="ABC transmembrane type-1" evidence="8">
    <location>
        <begin position="98"/>
        <end position="276"/>
    </location>
</feature>
<dbReference type="GO" id="GO:0055085">
    <property type="term" value="P:transmembrane transport"/>
    <property type="evidence" value="ECO:0007669"/>
    <property type="project" value="InterPro"/>
</dbReference>
<comment type="caution">
    <text evidence="9">The sequence shown here is derived from an EMBL/GenBank/DDBJ whole genome shotgun (WGS) entry which is preliminary data.</text>
</comment>
<evidence type="ECO:0000256" key="2">
    <source>
        <dbReference type="ARBA" id="ARBA00022448"/>
    </source>
</evidence>
<dbReference type="SUPFAM" id="SSF161098">
    <property type="entry name" value="MetI-like"/>
    <property type="match status" value="1"/>
</dbReference>
<sequence length="285" mass="30873">MTLAFAIVRRLSRVFLLMLLAAMGTIVLMRFSPGYYTDIRELDPKYAQSANTAIETEENQHGSLAAIARNVFAGWLHGDLGRSRQYDAPVSELVRPRIGVTLSLLARSIVNGWLIAFAAALPISTLRRGATLVSAPFTLLLAIPTGAMATVSLLADTGGPVLVLSLILAARDFKFLARLFRVAWRAPHLLQVRAQGMRFHRVIRTFILPNVAPQVFALATLSLVTALSAVVPVEVIFDAPGLGQLAWSAAMNRDLPVLLTVTLLMAFAVACAGMVSERMRPLETA</sequence>
<dbReference type="Proteomes" id="UP000289437">
    <property type="component" value="Unassembled WGS sequence"/>
</dbReference>
<evidence type="ECO:0000313" key="9">
    <source>
        <dbReference type="EMBL" id="RXH57344.1"/>
    </source>
</evidence>
<feature type="transmembrane region" description="Helical" evidence="7">
    <location>
        <begin position="205"/>
        <end position="237"/>
    </location>
</feature>